<dbReference type="FunFam" id="3.40.50.2000:FF:000047">
    <property type="entry name" value="Glycosyltransferase"/>
    <property type="match status" value="1"/>
</dbReference>
<keyword evidence="2 4" id="KW-0328">Glycosyltransferase</keyword>
<name>A0AA94YE68_GLYGL</name>
<dbReference type="FunFam" id="3.40.50.2000:FF:000071">
    <property type="entry name" value="Glycosyltransferase"/>
    <property type="match status" value="1"/>
</dbReference>
<dbReference type="InterPro" id="IPR002213">
    <property type="entry name" value="UDP_glucos_trans"/>
</dbReference>
<evidence type="ECO:0000256" key="3">
    <source>
        <dbReference type="ARBA" id="ARBA00022679"/>
    </source>
</evidence>
<evidence type="ECO:0000256" key="4">
    <source>
        <dbReference type="RuleBase" id="RU003718"/>
    </source>
</evidence>
<sequence>MVVCYEAEAEALKVIFVPFLSTSHIIPMVDMARVFAMHGVDVTIITTAGNAAIFQKSIDRDISRGCSIRTHVLDFPAKQVGLPVGVETFNADTQLDLSPKIYMGLAILQPRIEELFGELKADCIVSDMFHPWTVEAAAKLGIPRIVFYAASVLSRSAVDSLERHAVHAEVGCDSERFVMVGLPHRLGMTRLQLPDWMRKPNAYGQLMKMINDSARRSYGAVFNSFHEFEGAYEEHYKNSYGTKCWSLGPVSLWVNQDATDKTERGHFKAGEEGEEWLKWLNSKTENSVLYVSFGSLNKFPSSQLVEIAHALEASGHDFIWVVRKNNDDKEGNFMEEFEKRVKESNKGYLIWGWAPQLLILENKAIGGMVTHCGWNTVVESMNAGLPMVTWPLFAEHFFNEKLVVDVLRIGVPVGAKEWRNWNEFGSEVVKREEILRAIGLVMGNSGEEGAEMRKRAKALSDAAKKAIQFGGSSHTNMMQVIQELKSLKLQRLSASNKLQP</sequence>
<dbReference type="Gene3D" id="3.40.50.2000">
    <property type="entry name" value="Glycogen Phosphorylase B"/>
    <property type="match status" value="2"/>
</dbReference>
<comment type="similarity">
    <text evidence="1 4">Belongs to the UDP-glycosyltransferase family.</text>
</comment>
<organism evidence="6">
    <name type="scientific">Glycyrrhiza glabra</name>
    <name type="common">Licorice</name>
    <dbReference type="NCBI Taxonomy" id="49827"/>
    <lineage>
        <taxon>Eukaryota</taxon>
        <taxon>Viridiplantae</taxon>
        <taxon>Streptophyta</taxon>
        <taxon>Embryophyta</taxon>
        <taxon>Tracheophyta</taxon>
        <taxon>Spermatophyta</taxon>
        <taxon>Magnoliopsida</taxon>
        <taxon>eudicotyledons</taxon>
        <taxon>Gunneridae</taxon>
        <taxon>Pentapetalae</taxon>
        <taxon>rosids</taxon>
        <taxon>fabids</taxon>
        <taxon>Fabales</taxon>
        <taxon>Fabaceae</taxon>
        <taxon>Papilionoideae</taxon>
        <taxon>50 kb inversion clade</taxon>
        <taxon>NPAAA clade</taxon>
        <taxon>Hologalegina</taxon>
        <taxon>IRL clade</taxon>
        <taxon>Galegeae</taxon>
        <taxon>Glycyrrhiza</taxon>
    </lineage>
</organism>
<dbReference type="Pfam" id="PF00201">
    <property type="entry name" value="UDPGT"/>
    <property type="match status" value="1"/>
</dbReference>
<accession>A0AA94YE68</accession>
<dbReference type="PANTHER" id="PTHR48047">
    <property type="entry name" value="GLYCOSYLTRANSFERASE"/>
    <property type="match status" value="1"/>
</dbReference>
<dbReference type="PROSITE" id="PS00375">
    <property type="entry name" value="UDPGT"/>
    <property type="match status" value="1"/>
</dbReference>
<keyword evidence="3 4" id="KW-0808">Transferase</keyword>
<evidence type="ECO:0000313" key="6">
    <source>
        <dbReference type="EMBL" id="UXY91999.1"/>
    </source>
</evidence>
<evidence type="ECO:0000256" key="2">
    <source>
        <dbReference type="ARBA" id="ARBA00022676"/>
    </source>
</evidence>
<dbReference type="EC" id="2.4.1.-" evidence="5"/>
<dbReference type="SUPFAM" id="SSF53756">
    <property type="entry name" value="UDP-Glycosyltransferase/glycogen phosphorylase"/>
    <property type="match status" value="1"/>
</dbReference>
<dbReference type="CDD" id="cd03784">
    <property type="entry name" value="GT1_Gtf-like"/>
    <property type="match status" value="1"/>
</dbReference>
<dbReference type="PANTHER" id="PTHR48047:SF45">
    <property type="entry name" value="SCOPOLETIN GLUCOSYLTRANSFERASE-LIKE"/>
    <property type="match status" value="1"/>
</dbReference>
<dbReference type="AlphaFoldDB" id="A0AA94YE68"/>
<reference evidence="6" key="1">
    <citation type="submission" date="2021-07" db="EMBL/GenBank/DDBJ databases">
        <authorList>
            <person name="Zhang L."/>
            <person name="Feng X."/>
            <person name="Li C."/>
        </authorList>
    </citation>
    <scope>NUCLEOTIDE SEQUENCE</scope>
</reference>
<proteinExistence type="evidence at transcript level"/>
<dbReference type="EMBL" id="MZ574444">
    <property type="protein sequence ID" value="UXY91999.1"/>
    <property type="molecule type" value="mRNA"/>
</dbReference>
<evidence type="ECO:0000256" key="5">
    <source>
        <dbReference type="RuleBase" id="RU362057"/>
    </source>
</evidence>
<protein>
    <recommendedName>
        <fullName evidence="5">Glycosyltransferase</fullName>
        <ecNumber evidence="5">2.4.1.-</ecNumber>
    </recommendedName>
</protein>
<dbReference type="InterPro" id="IPR035595">
    <property type="entry name" value="UDP_glycos_trans_CS"/>
</dbReference>
<evidence type="ECO:0000256" key="1">
    <source>
        <dbReference type="ARBA" id="ARBA00009995"/>
    </source>
</evidence>
<dbReference type="GO" id="GO:0035251">
    <property type="term" value="F:UDP-glucosyltransferase activity"/>
    <property type="evidence" value="ECO:0007669"/>
    <property type="project" value="UniProtKB-ARBA"/>
</dbReference>